<reference evidence="8 9" key="1">
    <citation type="journal article" date="2016" name="Nat. Commun.">
        <title>Thousands of microbial genomes shed light on interconnected biogeochemical processes in an aquifer system.</title>
        <authorList>
            <person name="Anantharaman K."/>
            <person name="Brown C.T."/>
            <person name="Hug L.A."/>
            <person name="Sharon I."/>
            <person name="Castelle C.J."/>
            <person name="Probst A.J."/>
            <person name="Thomas B.C."/>
            <person name="Singh A."/>
            <person name="Wilkins M.J."/>
            <person name="Karaoz U."/>
            <person name="Brodie E.L."/>
            <person name="Williams K.H."/>
            <person name="Hubbard S.S."/>
            <person name="Banfield J.F."/>
        </authorList>
    </citation>
    <scope>NUCLEOTIDE SEQUENCE [LARGE SCALE GENOMIC DNA]</scope>
</reference>
<dbReference type="GO" id="GO:0003735">
    <property type="term" value="F:structural constituent of ribosome"/>
    <property type="evidence" value="ECO:0007669"/>
    <property type="project" value="InterPro"/>
</dbReference>
<comment type="similarity">
    <text evidence="1 4 5">Belongs to the universal ribosomal protein uL15 family.</text>
</comment>
<proteinExistence type="inferred from homology"/>
<organism evidence="8 9">
    <name type="scientific">Candidatus Ryanbacteria bacterium RIFCSPLOWO2_02_FULL_45_11c</name>
    <dbReference type="NCBI Taxonomy" id="1802128"/>
    <lineage>
        <taxon>Bacteria</taxon>
        <taxon>Candidatus Ryaniibacteriota</taxon>
    </lineage>
</organism>
<dbReference type="AlphaFoldDB" id="A0A1G2GX77"/>
<comment type="subunit">
    <text evidence="4">Part of the 50S ribosomal subunit.</text>
</comment>
<dbReference type="InterPro" id="IPR001196">
    <property type="entry name" value="Ribosomal_uL15_CS"/>
</dbReference>
<gene>
    <name evidence="4" type="primary">rplO</name>
    <name evidence="8" type="ORF">A3H64_00705</name>
</gene>
<keyword evidence="2 4" id="KW-0689">Ribosomal protein</keyword>
<evidence type="ECO:0000256" key="3">
    <source>
        <dbReference type="ARBA" id="ARBA00023274"/>
    </source>
</evidence>
<feature type="compositionally biased region" description="Basic residues" evidence="6">
    <location>
        <begin position="9"/>
        <end position="22"/>
    </location>
</feature>
<evidence type="ECO:0000256" key="4">
    <source>
        <dbReference type="HAMAP-Rule" id="MF_01341"/>
    </source>
</evidence>
<accession>A0A1G2GX77</accession>
<comment type="function">
    <text evidence="4">Binds to the 23S rRNA.</text>
</comment>
<dbReference type="SUPFAM" id="SSF52080">
    <property type="entry name" value="Ribosomal proteins L15p and L18e"/>
    <property type="match status" value="1"/>
</dbReference>
<evidence type="ECO:0000313" key="9">
    <source>
        <dbReference type="Proteomes" id="UP000178186"/>
    </source>
</evidence>
<dbReference type="InterPro" id="IPR021131">
    <property type="entry name" value="Ribosomal_uL15/eL18"/>
</dbReference>
<evidence type="ECO:0000256" key="2">
    <source>
        <dbReference type="ARBA" id="ARBA00022980"/>
    </source>
</evidence>
<dbReference type="PROSITE" id="PS00475">
    <property type="entry name" value="RIBOSOMAL_L15"/>
    <property type="match status" value="1"/>
</dbReference>
<comment type="caution">
    <text evidence="8">The sequence shown here is derived from an EMBL/GenBank/DDBJ whole genome shotgun (WGS) entry which is preliminary data.</text>
</comment>
<evidence type="ECO:0000256" key="1">
    <source>
        <dbReference type="ARBA" id="ARBA00007320"/>
    </source>
</evidence>
<dbReference type="HAMAP" id="MF_01341">
    <property type="entry name" value="Ribosomal_uL15"/>
    <property type="match status" value="1"/>
</dbReference>
<protein>
    <recommendedName>
        <fullName evidence="4">Large ribosomal subunit protein uL15</fullName>
    </recommendedName>
</protein>
<sequence>MQLHTITAPKHKSVKRVGRGGKRGTFSGRGTKGQRARAGHRIRPQLRDALKKIPKKRGYRFTAFRVRPSVFNVALLERVFGQGETVSPQTLTEKGVLSKKSILRPHVKILATGVITKSLTIEGCEVSVLAKEKIEKAGGVVKEK</sequence>
<name>A0A1G2GX77_9BACT</name>
<dbReference type="EMBL" id="MHNY01000038">
    <property type="protein sequence ID" value="OGZ54806.1"/>
    <property type="molecule type" value="Genomic_DNA"/>
</dbReference>
<dbReference type="PANTHER" id="PTHR12934">
    <property type="entry name" value="50S RIBOSOMAL PROTEIN L15"/>
    <property type="match status" value="1"/>
</dbReference>
<evidence type="ECO:0000256" key="5">
    <source>
        <dbReference type="RuleBase" id="RU003888"/>
    </source>
</evidence>
<dbReference type="GO" id="GO:0019843">
    <property type="term" value="F:rRNA binding"/>
    <property type="evidence" value="ECO:0007669"/>
    <property type="project" value="UniProtKB-UniRule"/>
</dbReference>
<dbReference type="Gene3D" id="3.100.10.10">
    <property type="match status" value="1"/>
</dbReference>
<dbReference type="GO" id="GO:0006412">
    <property type="term" value="P:translation"/>
    <property type="evidence" value="ECO:0007669"/>
    <property type="project" value="UniProtKB-UniRule"/>
</dbReference>
<keyword evidence="4" id="KW-0694">RNA-binding</keyword>
<evidence type="ECO:0000259" key="7">
    <source>
        <dbReference type="Pfam" id="PF00828"/>
    </source>
</evidence>
<keyword evidence="4" id="KW-0699">rRNA-binding</keyword>
<evidence type="ECO:0000256" key="6">
    <source>
        <dbReference type="SAM" id="MobiDB-lite"/>
    </source>
</evidence>
<dbReference type="GO" id="GO:0022625">
    <property type="term" value="C:cytosolic large ribosomal subunit"/>
    <property type="evidence" value="ECO:0007669"/>
    <property type="project" value="TreeGrafter"/>
</dbReference>
<dbReference type="InterPro" id="IPR036227">
    <property type="entry name" value="Ribosomal_uL15/eL18_sf"/>
</dbReference>
<feature type="domain" description="Large ribosomal subunit protein uL15/eL18" evidence="7">
    <location>
        <begin position="71"/>
        <end position="141"/>
    </location>
</feature>
<dbReference type="InterPro" id="IPR005749">
    <property type="entry name" value="Ribosomal_uL15_bac-type"/>
</dbReference>
<feature type="region of interest" description="Disordered" evidence="6">
    <location>
        <begin position="1"/>
        <end position="36"/>
    </location>
</feature>
<keyword evidence="3 4" id="KW-0687">Ribonucleoprotein</keyword>
<dbReference type="PANTHER" id="PTHR12934:SF11">
    <property type="entry name" value="LARGE RIBOSOMAL SUBUNIT PROTEIN UL15M"/>
    <property type="match status" value="1"/>
</dbReference>
<dbReference type="STRING" id="1802128.A3H64_00705"/>
<dbReference type="Proteomes" id="UP000178186">
    <property type="component" value="Unassembled WGS sequence"/>
</dbReference>
<dbReference type="InterPro" id="IPR030878">
    <property type="entry name" value="Ribosomal_uL15"/>
</dbReference>
<evidence type="ECO:0000313" key="8">
    <source>
        <dbReference type="EMBL" id="OGZ54806.1"/>
    </source>
</evidence>
<dbReference type="Pfam" id="PF00828">
    <property type="entry name" value="Ribosomal_L27A"/>
    <property type="match status" value="1"/>
</dbReference>